<protein>
    <recommendedName>
        <fullName evidence="2">Cyclodeaminase/cyclohydrolase domain-containing protein</fullName>
    </recommendedName>
</protein>
<feature type="domain" description="Cyclodeaminase/cyclohydrolase" evidence="2">
    <location>
        <begin position="6"/>
        <end position="184"/>
    </location>
</feature>
<dbReference type="GO" id="GO:0003824">
    <property type="term" value="F:catalytic activity"/>
    <property type="evidence" value="ECO:0007669"/>
    <property type="project" value="InterPro"/>
</dbReference>
<evidence type="ECO:0000259" key="2">
    <source>
        <dbReference type="Pfam" id="PF04961"/>
    </source>
</evidence>
<dbReference type="SUPFAM" id="SSF101262">
    <property type="entry name" value="Methenyltetrahydrofolate cyclohydrolase-like"/>
    <property type="match status" value="1"/>
</dbReference>
<dbReference type="AlphaFoldDB" id="A0A1Q9LSI5"/>
<gene>
    <name evidence="3" type="ORF">BJP25_08585</name>
</gene>
<accession>A0A1Q9LSI5</accession>
<comment type="caution">
    <text evidence="3">The sequence shown here is derived from an EMBL/GenBank/DDBJ whole genome shotgun (WGS) entry which is preliminary data.</text>
</comment>
<dbReference type="OrthoDB" id="5192822at2"/>
<dbReference type="Pfam" id="PF04961">
    <property type="entry name" value="FTCD_C"/>
    <property type="match status" value="1"/>
</dbReference>
<evidence type="ECO:0000256" key="1">
    <source>
        <dbReference type="SAM" id="Coils"/>
    </source>
</evidence>
<keyword evidence="1" id="KW-0175">Coiled coil</keyword>
<dbReference type="Gene3D" id="1.20.120.680">
    <property type="entry name" value="Formiminotetrahydrofolate cyclodeaminase monomer, up-and-down helical bundle"/>
    <property type="match status" value="1"/>
</dbReference>
<reference evidence="3 4" key="1">
    <citation type="submission" date="2016-10" db="EMBL/GenBank/DDBJ databases">
        <title>The Draft Genome Sequence of Actinokineospora bangkokensis 44EHWT reveals the biosynthetic pathway of antifungal compounds Thailandins with unusual extender unit butylmalonyl-CoA.</title>
        <authorList>
            <person name="Greule A."/>
            <person name="Intra B."/>
            <person name="Flemming S."/>
            <person name="Rommel M.G."/>
            <person name="Panbangred W."/>
            <person name="Bechthold A."/>
        </authorList>
    </citation>
    <scope>NUCLEOTIDE SEQUENCE [LARGE SCALE GENOMIC DNA]</scope>
    <source>
        <strain evidence="3 4">44EHW</strain>
    </source>
</reference>
<evidence type="ECO:0000313" key="4">
    <source>
        <dbReference type="Proteomes" id="UP000186040"/>
    </source>
</evidence>
<proteinExistence type="predicted"/>
<name>A0A1Q9LSI5_9PSEU</name>
<dbReference type="EMBL" id="MKQR01000005">
    <property type="protein sequence ID" value="OLR95006.1"/>
    <property type="molecule type" value="Genomic_DNA"/>
</dbReference>
<organism evidence="3 4">
    <name type="scientific">Actinokineospora bangkokensis</name>
    <dbReference type="NCBI Taxonomy" id="1193682"/>
    <lineage>
        <taxon>Bacteria</taxon>
        <taxon>Bacillati</taxon>
        <taxon>Actinomycetota</taxon>
        <taxon>Actinomycetes</taxon>
        <taxon>Pseudonocardiales</taxon>
        <taxon>Pseudonocardiaceae</taxon>
        <taxon>Actinokineospora</taxon>
    </lineage>
</organism>
<feature type="coiled-coil region" evidence="1">
    <location>
        <begin position="153"/>
        <end position="196"/>
    </location>
</feature>
<dbReference type="RefSeq" id="WP_075973239.1">
    <property type="nucleotide sequence ID" value="NZ_MKQR01000005.1"/>
</dbReference>
<dbReference type="STRING" id="1193682.BJP25_08585"/>
<dbReference type="InterPro" id="IPR007044">
    <property type="entry name" value="Cyclodeamin/CycHdrlase"/>
</dbReference>
<sequence length="206" mass="20949">MKDSTIGSWLAELGDRTPTPGGGGAAALLAATGAALVGMVSAYTTGGKWADREDAMRAVKAEADELRATALDLAAADAEAFATVGMAYGLPRESDEDKAVRREAIQSALVGAAQPPAEVGRLAARVVELADGLVERGNPNVVSDVAVAASSAAAALEAAIVNIEINAAAIKDEAYVAQLRGQVEELTAAIERARGVVARVREGLRG</sequence>
<evidence type="ECO:0000313" key="3">
    <source>
        <dbReference type="EMBL" id="OLR95006.1"/>
    </source>
</evidence>
<dbReference type="Proteomes" id="UP000186040">
    <property type="component" value="Unassembled WGS sequence"/>
</dbReference>
<dbReference type="InterPro" id="IPR036178">
    <property type="entry name" value="Formintransfe-cycloase-like_sf"/>
</dbReference>
<keyword evidence="4" id="KW-1185">Reference proteome</keyword>